<proteinExistence type="predicted"/>
<dbReference type="EMBL" id="DAARXV010000043">
    <property type="protein sequence ID" value="HAE4393296.1"/>
    <property type="molecule type" value="Genomic_DNA"/>
</dbReference>
<evidence type="ECO:0000313" key="1">
    <source>
        <dbReference type="EMBL" id="HAE4393296.1"/>
    </source>
</evidence>
<organism evidence="1">
    <name type="scientific">Salmonella enterica subsp. enterica serovar Schwarzengrund</name>
    <dbReference type="NCBI Taxonomy" id="340190"/>
    <lineage>
        <taxon>Bacteria</taxon>
        <taxon>Pseudomonadati</taxon>
        <taxon>Pseudomonadota</taxon>
        <taxon>Gammaproteobacteria</taxon>
        <taxon>Enterobacterales</taxon>
        <taxon>Enterobacteriaceae</taxon>
        <taxon>Salmonella</taxon>
    </lineage>
</organism>
<reference evidence="1" key="1">
    <citation type="journal article" date="2018" name="Genome Biol.">
        <title>SKESA: strategic k-mer extension for scrupulous assemblies.</title>
        <authorList>
            <person name="Souvorov A."/>
            <person name="Agarwala R."/>
            <person name="Lipman D.J."/>
        </authorList>
    </citation>
    <scope>NUCLEOTIDE SEQUENCE</scope>
    <source>
        <strain evidence="1">11-2934</strain>
    </source>
</reference>
<sequence>MEQKKKDIKPISYRPSAEVREFLESNAAKSYRSTQGMIDFFMAKVMDMEKKGEIVIH</sequence>
<reference evidence="1" key="2">
    <citation type="submission" date="2018-07" db="EMBL/GenBank/DDBJ databases">
        <authorList>
            <consortium name="NCBI Pathogen Detection Project"/>
        </authorList>
    </citation>
    <scope>NUCLEOTIDE SEQUENCE</scope>
    <source>
        <strain evidence="1">11-2934</strain>
    </source>
</reference>
<dbReference type="AlphaFoldDB" id="A0A731DWZ3"/>
<gene>
    <name evidence="1" type="ORF">G4C57_004393</name>
</gene>
<dbReference type="RefSeq" id="WP_023972060.1">
    <property type="nucleotide sequence ID" value="NZ_CP130070.1"/>
</dbReference>
<name>A0A731DWZ3_SALET</name>
<accession>A0A731DWZ3</accession>
<protein>
    <submittedName>
        <fullName evidence="1">Uncharacterized protein</fullName>
    </submittedName>
</protein>
<comment type="caution">
    <text evidence="1">The sequence shown here is derived from an EMBL/GenBank/DDBJ whole genome shotgun (WGS) entry which is preliminary data.</text>
</comment>